<organism evidence="4 5">
    <name type="scientific">Crossiella cryophila</name>
    <dbReference type="NCBI Taxonomy" id="43355"/>
    <lineage>
        <taxon>Bacteria</taxon>
        <taxon>Bacillati</taxon>
        <taxon>Actinomycetota</taxon>
        <taxon>Actinomycetes</taxon>
        <taxon>Pseudonocardiales</taxon>
        <taxon>Pseudonocardiaceae</taxon>
        <taxon>Crossiella</taxon>
    </lineage>
</organism>
<comment type="caution">
    <text evidence="4">The sequence shown here is derived from an EMBL/GenBank/DDBJ whole genome shotgun (WGS) entry which is preliminary data.</text>
</comment>
<evidence type="ECO:0000256" key="2">
    <source>
        <dbReference type="ARBA" id="ARBA00023315"/>
    </source>
</evidence>
<dbReference type="Pfam" id="PF01553">
    <property type="entry name" value="Acyltransferase"/>
    <property type="match status" value="1"/>
</dbReference>
<dbReference type="SMART" id="SM00563">
    <property type="entry name" value="PlsC"/>
    <property type="match status" value="1"/>
</dbReference>
<sequence length="248" mass="26718">MAADRALVALTGKLVVTGEVPAELRGRPVLLASNHIGVFDGFVLVAACHKAGLAPSLMSTGGIFDAPIAGWVWRRCGHVRVDRGKRTVVQAMDSAVQALGDGHSLLIYPEGRVTRDPGLWPERGKTGAARIALAAGVPVVPVSQFGAHEAVIWGTLVVSGWSDFKPLMMSWFRAVKNRPTFRVHFGAPPDLSDLSPAKPGDAARARDRIMREIAKGMIGIRPGELEKLKFHDATRPTESRSPWTPDQL</sequence>
<dbReference type="PANTHER" id="PTHR10434:SF11">
    <property type="entry name" value="1-ACYL-SN-GLYCEROL-3-PHOSPHATE ACYLTRANSFERASE"/>
    <property type="match status" value="1"/>
</dbReference>
<dbReference type="GO" id="GO:0006654">
    <property type="term" value="P:phosphatidic acid biosynthetic process"/>
    <property type="evidence" value="ECO:0007669"/>
    <property type="project" value="TreeGrafter"/>
</dbReference>
<protein>
    <submittedName>
        <fullName evidence="4">1-acyl-sn-glycerol-3-phosphate acyltransferase</fullName>
    </submittedName>
</protein>
<dbReference type="GO" id="GO:0005886">
    <property type="term" value="C:plasma membrane"/>
    <property type="evidence" value="ECO:0007669"/>
    <property type="project" value="TreeGrafter"/>
</dbReference>
<proteinExistence type="predicted"/>
<evidence type="ECO:0000256" key="1">
    <source>
        <dbReference type="ARBA" id="ARBA00022679"/>
    </source>
</evidence>
<keyword evidence="5" id="KW-1185">Reference proteome</keyword>
<feature type="domain" description="Phospholipid/glycerol acyltransferase" evidence="3">
    <location>
        <begin position="29"/>
        <end position="147"/>
    </location>
</feature>
<reference evidence="4 5" key="1">
    <citation type="submission" date="2020-08" db="EMBL/GenBank/DDBJ databases">
        <title>Sequencing the genomes of 1000 actinobacteria strains.</title>
        <authorList>
            <person name="Klenk H.-P."/>
        </authorList>
    </citation>
    <scope>NUCLEOTIDE SEQUENCE [LARGE SCALE GENOMIC DNA]</scope>
    <source>
        <strain evidence="4 5">DSM 44230</strain>
    </source>
</reference>
<dbReference type="AlphaFoldDB" id="A0A7W7CIM0"/>
<gene>
    <name evidence="4" type="ORF">HNR67_007999</name>
</gene>
<dbReference type="Proteomes" id="UP000533598">
    <property type="component" value="Unassembled WGS sequence"/>
</dbReference>
<keyword evidence="1 4" id="KW-0808">Transferase</keyword>
<dbReference type="PANTHER" id="PTHR10434">
    <property type="entry name" value="1-ACYL-SN-GLYCEROL-3-PHOSPHATE ACYLTRANSFERASE"/>
    <property type="match status" value="1"/>
</dbReference>
<dbReference type="CDD" id="cd07989">
    <property type="entry name" value="LPLAT_AGPAT-like"/>
    <property type="match status" value="1"/>
</dbReference>
<dbReference type="EMBL" id="JACHMH010000001">
    <property type="protein sequence ID" value="MBB4681881.1"/>
    <property type="molecule type" value="Genomic_DNA"/>
</dbReference>
<accession>A0A7W7CIM0</accession>
<evidence type="ECO:0000259" key="3">
    <source>
        <dbReference type="SMART" id="SM00563"/>
    </source>
</evidence>
<dbReference type="InterPro" id="IPR002123">
    <property type="entry name" value="Plipid/glycerol_acylTrfase"/>
</dbReference>
<evidence type="ECO:0000313" key="5">
    <source>
        <dbReference type="Proteomes" id="UP000533598"/>
    </source>
</evidence>
<dbReference type="SUPFAM" id="SSF69593">
    <property type="entry name" value="Glycerol-3-phosphate (1)-acyltransferase"/>
    <property type="match status" value="1"/>
</dbReference>
<keyword evidence="2 4" id="KW-0012">Acyltransferase</keyword>
<name>A0A7W7CIM0_9PSEU</name>
<dbReference type="RefSeq" id="WP_246492701.1">
    <property type="nucleotide sequence ID" value="NZ_BAAAUI010000058.1"/>
</dbReference>
<dbReference type="GO" id="GO:0003841">
    <property type="term" value="F:1-acylglycerol-3-phosphate O-acyltransferase activity"/>
    <property type="evidence" value="ECO:0007669"/>
    <property type="project" value="TreeGrafter"/>
</dbReference>
<evidence type="ECO:0000313" key="4">
    <source>
        <dbReference type="EMBL" id="MBB4681881.1"/>
    </source>
</evidence>